<proteinExistence type="predicted"/>
<sequence length="92" mass="9634">MGGTFAVTMGDRGRLVVPAELRERAGLSSGTPLILAESPAGLIVMTRAQARAYMRRQLAGADLVGDLLEERRRAAATADAARGSAGGVRQIR</sequence>
<keyword evidence="1 3" id="KW-0238">DNA-binding</keyword>
<dbReference type="Proteomes" id="UP000504882">
    <property type="component" value="Unassembled WGS sequence"/>
</dbReference>
<comment type="caution">
    <text evidence="3">The sequence shown here is derived from an EMBL/GenBank/DDBJ whole genome shotgun (WGS) entry which is preliminary data.</text>
</comment>
<dbReference type="InterPro" id="IPR007159">
    <property type="entry name" value="SpoVT-AbrB_dom"/>
</dbReference>
<protein>
    <submittedName>
        <fullName evidence="3">AbrB/MazE/SpoVT family DNA-binding domain-containing protein</fullName>
    </submittedName>
</protein>
<dbReference type="SUPFAM" id="SSF89447">
    <property type="entry name" value="AbrB/MazE/MraZ-like"/>
    <property type="match status" value="1"/>
</dbReference>
<dbReference type="SMART" id="SM00966">
    <property type="entry name" value="SpoVT_AbrB"/>
    <property type="match status" value="1"/>
</dbReference>
<keyword evidence="4" id="KW-1185">Reference proteome</keyword>
<dbReference type="PROSITE" id="PS51740">
    <property type="entry name" value="SPOVT_ABRB"/>
    <property type="match status" value="1"/>
</dbReference>
<gene>
    <name evidence="3" type="ORF">EXU48_09770</name>
</gene>
<evidence type="ECO:0000256" key="1">
    <source>
        <dbReference type="PROSITE-ProRule" id="PRU01076"/>
    </source>
</evidence>
<evidence type="ECO:0000259" key="2">
    <source>
        <dbReference type="PROSITE" id="PS51740"/>
    </source>
</evidence>
<organism evidence="3 4">
    <name type="scientific">Occultella glacieicola</name>
    <dbReference type="NCBI Taxonomy" id="2518684"/>
    <lineage>
        <taxon>Bacteria</taxon>
        <taxon>Bacillati</taxon>
        <taxon>Actinomycetota</taxon>
        <taxon>Actinomycetes</taxon>
        <taxon>Micrococcales</taxon>
        <taxon>Ruaniaceae</taxon>
        <taxon>Occultella</taxon>
    </lineage>
</organism>
<dbReference type="RefSeq" id="WP_133107453.1">
    <property type="nucleotide sequence ID" value="NZ_SMNA01000004.1"/>
</dbReference>
<feature type="domain" description="SpoVT-AbrB" evidence="2">
    <location>
        <begin position="4"/>
        <end position="50"/>
    </location>
</feature>
<accession>A0ABY2E4U4</accession>
<dbReference type="EMBL" id="SMNA01000004">
    <property type="protein sequence ID" value="TDE95043.1"/>
    <property type="molecule type" value="Genomic_DNA"/>
</dbReference>
<name>A0ABY2E4U4_9MICO</name>
<dbReference type="GO" id="GO:0003677">
    <property type="term" value="F:DNA binding"/>
    <property type="evidence" value="ECO:0007669"/>
    <property type="project" value="UniProtKB-KW"/>
</dbReference>
<evidence type="ECO:0000313" key="4">
    <source>
        <dbReference type="Proteomes" id="UP000504882"/>
    </source>
</evidence>
<evidence type="ECO:0000313" key="3">
    <source>
        <dbReference type="EMBL" id="TDE95043.1"/>
    </source>
</evidence>
<dbReference type="InterPro" id="IPR037914">
    <property type="entry name" value="SpoVT-AbrB_sf"/>
</dbReference>
<reference evidence="3 4" key="1">
    <citation type="submission" date="2019-03" db="EMBL/GenBank/DDBJ databases">
        <title>Genomic features of bacteria from cold environments.</title>
        <authorList>
            <person name="Shen L."/>
        </authorList>
    </citation>
    <scope>NUCLEOTIDE SEQUENCE [LARGE SCALE GENOMIC DNA]</scope>
    <source>
        <strain evidence="4">T3246-1</strain>
    </source>
</reference>